<evidence type="ECO:0000313" key="1">
    <source>
        <dbReference type="EMBL" id="KAF2771259.1"/>
    </source>
</evidence>
<organism evidence="1 2">
    <name type="scientific">Teratosphaeria nubilosa</name>
    <dbReference type="NCBI Taxonomy" id="161662"/>
    <lineage>
        <taxon>Eukaryota</taxon>
        <taxon>Fungi</taxon>
        <taxon>Dikarya</taxon>
        <taxon>Ascomycota</taxon>
        <taxon>Pezizomycotina</taxon>
        <taxon>Dothideomycetes</taxon>
        <taxon>Dothideomycetidae</taxon>
        <taxon>Mycosphaerellales</taxon>
        <taxon>Teratosphaeriaceae</taxon>
        <taxon>Teratosphaeria</taxon>
    </lineage>
</organism>
<name>A0A6G1LFB3_9PEZI</name>
<accession>A0A6G1LFB3</accession>
<dbReference type="AlphaFoldDB" id="A0A6G1LFB3"/>
<dbReference type="OrthoDB" id="4187154at2759"/>
<dbReference type="EMBL" id="ML995820">
    <property type="protein sequence ID" value="KAF2771259.1"/>
    <property type="molecule type" value="Genomic_DNA"/>
</dbReference>
<evidence type="ECO:0000313" key="2">
    <source>
        <dbReference type="Proteomes" id="UP000799436"/>
    </source>
</evidence>
<reference evidence="1" key="1">
    <citation type="journal article" date="2020" name="Stud. Mycol.">
        <title>101 Dothideomycetes genomes: a test case for predicting lifestyles and emergence of pathogens.</title>
        <authorList>
            <person name="Haridas S."/>
            <person name="Albert R."/>
            <person name="Binder M."/>
            <person name="Bloem J."/>
            <person name="Labutti K."/>
            <person name="Salamov A."/>
            <person name="Andreopoulos B."/>
            <person name="Baker S."/>
            <person name="Barry K."/>
            <person name="Bills G."/>
            <person name="Bluhm B."/>
            <person name="Cannon C."/>
            <person name="Castanera R."/>
            <person name="Culley D."/>
            <person name="Daum C."/>
            <person name="Ezra D."/>
            <person name="Gonzalez J."/>
            <person name="Henrissat B."/>
            <person name="Kuo A."/>
            <person name="Liang C."/>
            <person name="Lipzen A."/>
            <person name="Lutzoni F."/>
            <person name="Magnuson J."/>
            <person name="Mondo S."/>
            <person name="Nolan M."/>
            <person name="Ohm R."/>
            <person name="Pangilinan J."/>
            <person name="Park H.-J."/>
            <person name="Ramirez L."/>
            <person name="Alfaro M."/>
            <person name="Sun H."/>
            <person name="Tritt A."/>
            <person name="Yoshinaga Y."/>
            <person name="Zwiers L.-H."/>
            <person name="Turgeon B."/>
            <person name="Goodwin S."/>
            <person name="Spatafora J."/>
            <person name="Crous P."/>
            <person name="Grigoriev I."/>
        </authorList>
    </citation>
    <scope>NUCLEOTIDE SEQUENCE</scope>
    <source>
        <strain evidence="1">CBS 116005</strain>
    </source>
</reference>
<sequence>MPMEMAQMAPEILDLGIIDLDSTCTGLQLQLSSRLQFAPSTENARTDRLTLQALTSPFSQGPWIRHATAFKLVVSLRLGDSVQDVSALGVPHALATAFQNAKCWEQLGMLPTGVTTSMNEENDMCLLTICLADDSTPSKQPKRCNHKLSRGVAPDEVQLPPGVQSRSLETVHLAFHLFCRQLGKRRKLDRRVDSAREPSIETADDSFSWTTQHWPCEGLCQTKDDDRPNGGARADFESGLDERLLQLQESFNPELIDDSTDHNTMTTSAYLGNTSATSVRKRTLSLVGGYPHDITDAHSSSIVLELVAVAVRAAISGVSGSLPKGFRLRNAGEFASLSELAPATWSPGYNTAISSRAVLLPTLTHALANIADKSRSVALRSAISRLQSLGSRARQFDDTAHGALTARLWQMLRTALYDESAARRLDLIPTLTPVICPSACDPRSDLFATGWNDWEDTGDIGPGAMLDEESERLHDHTQDLGVDGGSAKGGLGGLLFDDQEDIYSEDRLALLSDPIDGRVEISDSISYDSMDLSATSESYSSCAKEDELLSVCESADSLSLEELSRADMVGWECHADPHVNRSSADGRFGSDLFAEADMDVVDIR</sequence>
<protein>
    <submittedName>
        <fullName evidence="1">Uncharacterized protein</fullName>
    </submittedName>
</protein>
<keyword evidence="2" id="KW-1185">Reference proteome</keyword>
<dbReference type="Proteomes" id="UP000799436">
    <property type="component" value="Unassembled WGS sequence"/>
</dbReference>
<gene>
    <name evidence="1" type="ORF">EJ03DRAFT_37571</name>
</gene>
<proteinExistence type="predicted"/>